<feature type="coiled-coil region" evidence="1">
    <location>
        <begin position="301"/>
        <end position="328"/>
    </location>
</feature>
<accession>A0A1B2HH02</accession>
<organism evidence="2 3">
    <name type="scientific">Lentzea guizhouensis</name>
    <dbReference type="NCBI Taxonomy" id="1586287"/>
    <lineage>
        <taxon>Bacteria</taxon>
        <taxon>Bacillati</taxon>
        <taxon>Actinomycetota</taxon>
        <taxon>Actinomycetes</taxon>
        <taxon>Pseudonocardiales</taxon>
        <taxon>Pseudonocardiaceae</taxon>
        <taxon>Lentzea</taxon>
    </lineage>
</organism>
<evidence type="ECO:0008006" key="4">
    <source>
        <dbReference type="Google" id="ProtNLM"/>
    </source>
</evidence>
<sequence>MTLDPAMTGDRTDPHAQARTARQQPFLLHSMSVFHEMFKILFTYKKIESVLEVGVESGQVSSIYTQLGASKVYCIDPYPTTELRETLAKNPKLELVERPSPQVLAELAAADLYVLDGDHNYAVLHGELTYLLKHAPDAVIALHDVLWPWSRRDLYYEPTLLAGDAKHEVSFEAGPTIWHDELTPAGFVGHGSYSVAVEAGGERNGVLTAIEDAIAEADDDWLFVIVPAVFGMGVMVRKDAPFAKKMLDALKPYTSSKLLAMMENNRIAMYTRVLQLQYEAVAAAENHDRFAEEIAHQRVEIERLHGDLARQSHELQVLREQNAQLQRQLRDPDLAAEPNIGTVLHQLSRVAGKQIRKARNGS</sequence>
<keyword evidence="3" id="KW-1185">Reference proteome</keyword>
<keyword evidence="1" id="KW-0175">Coiled coil</keyword>
<dbReference type="Pfam" id="PF13578">
    <property type="entry name" value="Methyltransf_24"/>
    <property type="match status" value="1"/>
</dbReference>
<dbReference type="KEGG" id="led:BBK82_13805"/>
<dbReference type="Proteomes" id="UP000093053">
    <property type="component" value="Chromosome"/>
</dbReference>
<dbReference type="SUPFAM" id="SSF53335">
    <property type="entry name" value="S-adenosyl-L-methionine-dependent methyltransferases"/>
    <property type="match status" value="1"/>
</dbReference>
<dbReference type="InterPro" id="IPR029063">
    <property type="entry name" value="SAM-dependent_MTases_sf"/>
</dbReference>
<proteinExistence type="predicted"/>
<dbReference type="AlphaFoldDB" id="A0A1B2HH02"/>
<dbReference type="RefSeq" id="WP_065915384.1">
    <property type="nucleotide sequence ID" value="NZ_CP016793.1"/>
</dbReference>
<gene>
    <name evidence="2" type="ORF">BBK82_13805</name>
</gene>
<dbReference type="STRING" id="1586287.BBK82_13805"/>
<protein>
    <recommendedName>
        <fullName evidence="4">Methyltransferase</fullName>
    </recommendedName>
</protein>
<dbReference type="Gene3D" id="3.40.50.150">
    <property type="entry name" value="Vaccinia Virus protein VP39"/>
    <property type="match status" value="1"/>
</dbReference>
<dbReference type="EMBL" id="CP016793">
    <property type="protein sequence ID" value="ANZ36986.1"/>
    <property type="molecule type" value="Genomic_DNA"/>
</dbReference>
<evidence type="ECO:0000313" key="3">
    <source>
        <dbReference type="Proteomes" id="UP000093053"/>
    </source>
</evidence>
<evidence type="ECO:0000313" key="2">
    <source>
        <dbReference type="EMBL" id="ANZ36986.1"/>
    </source>
</evidence>
<reference evidence="2 3" key="1">
    <citation type="submission" date="2016-07" db="EMBL/GenBank/DDBJ databases">
        <title>Complete genome sequence of the Lentzea guizhouensis DHS C013.</title>
        <authorList>
            <person name="Cao C."/>
        </authorList>
    </citation>
    <scope>NUCLEOTIDE SEQUENCE [LARGE SCALE GENOMIC DNA]</scope>
    <source>
        <strain evidence="2 3">DHS C013</strain>
    </source>
</reference>
<name>A0A1B2HH02_9PSEU</name>
<evidence type="ECO:0000256" key="1">
    <source>
        <dbReference type="SAM" id="Coils"/>
    </source>
</evidence>